<dbReference type="PROSITE" id="PS00232">
    <property type="entry name" value="CADHERIN_1"/>
    <property type="match status" value="5"/>
</dbReference>
<dbReference type="Proteomes" id="UP000694569">
    <property type="component" value="Unplaced"/>
</dbReference>
<dbReference type="InterPro" id="IPR002126">
    <property type="entry name" value="Cadherin-like_dom"/>
</dbReference>
<dbReference type="CDD" id="cd11304">
    <property type="entry name" value="Cadherin_repeat"/>
    <property type="match status" value="6"/>
</dbReference>
<dbReference type="Gene3D" id="2.60.40.60">
    <property type="entry name" value="Cadherins"/>
    <property type="match status" value="6"/>
</dbReference>
<feature type="domain" description="Cadherin" evidence="15">
    <location>
        <begin position="26"/>
        <end position="132"/>
    </location>
</feature>
<dbReference type="Pfam" id="PF08266">
    <property type="entry name" value="Cadherin_2"/>
    <property type="match status" value="1"/>
</dbReference>
<dbReference type="FunFam" id="2.60.40.60:FF:000004">
    <property type="entry name" value="Protocadherin 1 gamma 2"/>
    <property type="match status" value="1"/>
</dbReference>
<evidence type="ECO:0000256" key="1">
    <source>
        <dbReference type="ARBA" id="ARBA00003436"/>
    </source>
</evidence>
<keyword evidence="8" id="KW-0130">Cell adhesion</keyword>
<dbReference type="InterPro" id="IPR015919">
    <property type="entry name" value="Cadherin-like_sf"/>
</dbReference>
<dbReference type="GeneTree" id="ENSGT00940000162232"/>
<keyword evidence="7 12" id="KW-0106">Calcium</keyword>
<dbReference type="FunFam" id="2.60.40.60:FF:000007">
    <property type="entry name" value="Protocadherin alpha 2"/>
    <property type="match status" value="1"/>
</dbReference>
<dbReference type="InterPro" id="IPR032455">
    <property type="entry name" value="Cadherin_C"/>
</dbReference>
<dbReference type="PROSITE" id="PS50268">
    <property type="entry name" value="CADHERIN_2"/>
    <property type="match status" value="6"/>
</dbReference>
<feature type="domain" description="Cadherin" evidence="15">
    <location>
        <begin position="157"/>
        <end position="242"/>
    </location>
</feature>
<name>A0A8C5W7F8_9ANUR</name>
<comment type="function">
    <text evidence="1">Potential calcium-dependent cell-adhesion protein. May be involved in the establishment and maintenance of specific neuronal connections in the brain.</text>
</comment>
<dbReference type="GO" id="GO:0007156">
    <property type="term" value="P:homophilic cell adhesion via plasma membrane adhesion molecules"/>
    <property type="evidence" value="ECO:0007669"/>
    <property type="project" value="InterPro"/>
</dbReference>
<dbReference type="PANTHER" id="PTHR24028:SF341">
    <property type="entry name" value="PROTOCADHERIN GAMMA-C5"/>
    <property type="match status" value="1"/>
</dbReference>
<keyword evidence="11" id="KW-0325">Glycoprotein</keyword>
<dbReference type="InterPro" id="IPR020894">
    <property type="entry name" value="Cadherin_CS"/>
</dbReference>
<organism evidence="16 17">
    <name type="scientific">Leptobrachium leishanense</name>
    <name type="common">Leishan spiny toad</name>
    <dbReference type="NCBI Taxonomy" id="445787"/>
    <lineage>
        <taxon>Eukaryota</taxon>
        <taxon>Metazoa</taxon>
        <taxon>Chordata</taxon>
        <taxon>Craniata</taxon>
        <taxon>Vertebrata</taxon>
        <taxon>Euteleostomi</taxon>
        <taxon>Amphibia</taxon>
        <taxon>Batrachia</taxon>
        <taxon>Anura</taxon>
        <taxon>Pelobatoidea</taxon>
        <taxon>Megophryidae</taxon>
        <taxon>Leptobrachium</taxon>
    </lineage>
</organism>
<evidence type="ECO:0000256" key="7">
    <source>
        <dbReference type="ARBA" id="ARBA00022837"/>
    </source>
</evidence>
<evidence type="ECO:0000256" key="11">
    <source>
        <dbReference type="ARBA" id="ARBA00023180"/>
    </source>
</evidence>
<evidence type="ECO:0000256" key="14">
    <source>
        <dbReference type="SAM" id="Phobius"/>
    </source>
</evidence>
<keyword evidence="10 14" id="KW-0472">Membrane</keyword>
<dbReference type="GO" id="GO:0005509">
    <property type="term" value="F:calcium ion binding"/>
    <property type="evidence" value="ECO:0007669"/>
    <property type="project" value="UniProtKB-UniRule"/>
</dbReference>
<feature type="transmembrane region" description="Helical" evidence="14">
    <location>
        <begin position="7"/>
        <end position="26"/>
    </location>
</feature>
<dbReference type="Ensembl" id="ENSLLET00000024521.1">
    <property type="protein sequence ID" value="ENSLLEP00000023616.1"/>
    <property type="gene ID" value="ENSLLEG00000015016.1"/>
</dbReference>
<dbReference type="GO" id="GO:0005886">
    <property type="term" value="C:plasma membrane"/>
    <property type="evidence" value="ECO:0007669"/>
    <property type="project" value="UniProtKB-SubCell"/>
</dbReference>
<reference evidence="16" key="2">
    <citation type="submission" date="2025-09" db="UniProtKB">
        <authorList>
            <consortium name="Ensembl"/>
        </authorList>
    </citation>
    <scope>IDENTIFICATION</scope>
</reference>
<evidence type="ECO:0000256" key="5">
    <source>
        <dbReference type="ARBA" id="ARBA00022729"/>
    </source>
</evidence>
<evidence type="ECO:0000256" key="13">
    <source>
        <dbReference type="SAM" id="MobiDB-lite"/>
    </source>
</evidence>
<feature type="compositionally biased region" description="Basic residues" evidence="13">
    <location>
        <begin position="961"/>
        <end position="972"/>
    </location>
</feature>
<proteinExistence type="predicted"/>
<feature type="domain" description="Cadherin" evidence="15">
    <location>
        <begin position="243"/>
        <end position="350"/>
    </location>
</feature>
<dbReference type="OrthoDB" id="6252479at2759"/>
<keyword evidence="6" id="KW-0677">Repeat</keyword>
<keyword evidence="9 14" id="KW-1133">Transmembrane helix</keyword>
<evidence type="ECO:0000313" key="17">
    <source>
        <dbReference type="Proteomes" id="UP000694569"/>
    </source>
</evidence>
<feature type="region of interest" description="Disordered" evidence="13">
    <location>
        <begin position="941"/>
        <end position="972"/>
    </location>
</feature>
<dbReference type="Pfam" id="PF00028">
    <property type="entry name" value="Cadherin"/>
    <property type="match status" value="4"/>
</dbReference>
<evidence type="ECO:0000256" key="6">
    <source>
        <dbReference type="ARBA" id="ARBA00022737"/>
    </source>
</evidence>
<keyword evidence="4 14" id="KW-0812">Transmembrane</keyword>
<dbReference type="FunFam" id="2.60.40.60:FF:000006">
    <property type="entry name" value="Protocadherin alpha 2"/>
    <property type="match status" value="1"/>
</dbReference>
<dbReference type="Pfam" id="PF16492">
    <property type="entry name" value="Cadherin_C_2"/>
    <property type="match status" value="1"/>
</dbReference>
<dbReference type="Pfam" id="PF15974">
    <property type="entry name" value="Cadherin_tail"/>
    <property type="match status" value="1"/>
</dbReference>
<dbReference type="InterPro" id="IPR013164">
    <property type="entry name" value="Cadherin_N"/>
</dbReference>
<dbReference type="AlphaFoldDB" id="A0A8C5W7F8"/>
<evidence type="ECO:0000259" key="15">
    <source>
        <dbReference type="PROSITE" id="PS50268"/>
    </source>
</evidence>
<feature type="domain" description="Cadherin" evidence="15">
    <location>
        <begin position="610"/>
        <end position="722"/>
    </location>
</feature>
<feature type="compositionally biased region" description="Polar residues" evidence="13">
    <location>
        <begin position="847"/>
        <end position="867"/>
    </location>
</feature>
<accession>A0A8C5W7F8</accession>
<dbReference type="FunFam" id="2.60.40.60:FF:000002">
    <property type="entry name" value="Protocadherin alpha 2"/>
    <property type="match status" value="1"/>
</dbReference>
<evidence type="ECO:0000256" key="9">
    <source>
        <dbReference type="ARBA" id="ARBA00022989"/>
    </source>
</evidence>
<feature type="domain" description="Cadherin" evidence="15">
    <location>
        <begin position="358"/>
        <end position="454"/>
    </location>
</feature>
<dbReference type="PANTHER" id="PTHR24028">
    <property type="entry name" value="CADHERIN-87A"/>
    <property type="match status" value="1"/>
</dbReference>
<dbReference type="SUPFAM" id="SSF49313">
    <property type="entry name" value="Cadherin-like"/>
    <property type="match status" value="6"/>
</dbReference>
<evidence type="ECO:0000313" key="16">
    <source>
        <dbReference type="Ensembl" id="ENSLLEP00000023616.1"/>
    </source>
</evidence>
<dbReference type="FunFam" id="2.60.40.60:FF:000129">
    <property type="entry name" value="protocadherin alpha-C2 isoform X1"/>
    <property type="match status" value="1"/>
</dbReference>
<dbReference type="InterPro" id="IPR050174">
    <property type="entry name" value="Protocadherin/Cadherin-CA"/>
</dbReference>
<reference evidence="16" key="1">
    <citation type="submission" date="2025-08" db="UniProtKB">
        <authorList>
            <consortium name="Ensembl"/>
        </authorList>
    </citation>
    <scope>IDENTIFICATION</scope>
</reference>
<evidence type="ECO:0000256" key="10">
    <source>
        <dbReference type="ARBA" id="ARBA00023136"/>
    </source>
</evidence>
<dbReference type="PRINTS" id="PR00205">
    <property type="entry name" value="CADHERIN"/>
</dbReference>
<evidence type="ECO:0000256" key="4">
    <source>
        <dbReference type="ARBA" id="ARBA00022692"/>
    </source>
</evidence>
<evidence type="ECO:0000256" key="8">
    <source>
        <dbReference type="ARBA" id="ARBA00022889"/>
    </source>
</evidence>
<sequence length="972" mass="107260">MDFQRSVLAWTWQVAYIFILCNWGWVSGQLRYSIVEDSEPGTLIGNVASDLGIRSSDISQRRMSLGPTENKQYFILNKSNGALSVNEWIDREFVCGSSSTCVLHVKVVTENPIELFNLEIEILDINDNAPTFLSSNRIFEITELVTNPGFRFALEIAQDLDVGINGVKQYALSASPYFSLSVKNRKDGTPIPQLILEKTLDREEKAEHKLVLTAVDGGEPLRSGSCKITILVLDINDNPPVFGQSNYKITLKENLPLRTIITTLNATDLDEGANSEVEYYFDDHTTDSARKLFDLNKQNGEIHIKGIVDFEEQHFYELSVIAVDKGSPKLEGSCLVQIEIEDVNDNAPEITFSSVIKEIAENASLGTVVGVVSVKDKDSGRNGEVQLTLSPDLPFKIKSFVDHFSLVTDGYLDRETLSQYIIELTAADLGTPALQSRAVVVLRVSDINDNAPKFSQSVYNVYIEENNDPGTFLSTIPAYDLDEGINTELIYSIAESQIDGSSASSYVYINPSNGNIYAQRSFDYEQNQVLQIIVRVEDSGSPRLLSNSTMFIFILDANDNSPSVINQENPGELIFKDSGSPRLLSNSTMFIFILDANDNSPSVINQDISGDQVFQDKIPKSAAAGYLATKISAVDKDSGHNAWLLFSLVEPANSTLFRVSPYTGEIRTIRDFTETDNTEQQLVILIRDHGDPLLSTSVTVLLNIADKDLGENHKILDFPPNSKPHSDLTLYLIISLGAIILVSIITFIILLVRCFRKDSYSSPGCCSLNRPQSSLYSEQYKPTLYLNSDGTLKYMEVRMVPSEPQGQCYQACLPLTSDNSDFSFMGPQNISHLKDEPGALSDPSWLNDPSQSQQAQPNTEWRFSQAQRPGPSGAQPTEEPGVWPNNQFETERLQAMILASANEAAEGTSGLGGGTGTMGLSARYGPQFTLQHVPDYRQNVYIPGSTLTPTNGAGKREGKGGNKKKSGKKEKK</sequence>
<evidence type="ECO:0000256" key="3">
    <source>
        <dbReference type="ARBA" id="ARBA00022475"/>
    </source>
</evidence>
<feature type="transmembrane region" description="Helical" evidence="14">
    <location>
        <begin position="728"/>
        <end position="752"/>
    </location>
</feature>
<keyword evidence="3" id="KW-1003">Cell membrane</keyword>
<keyword evidence="17" id="KW-1185">Reference proteome</keyword>
<evidence type="ECO:0000256" key="12">
    <source>
        <dbReference type="PROSITE-ProRule" id="PRU00043"/>
    </source>
</evidence>
<dbReference type="FunFam" id="2.60.40.60:FF:000001">
    <property type="entry name" value="Protocadherin alpha 2"/>
    <property type="match status" value="1"/>
</dbReference>
<dbReference type="SMART" id="SM00112">
    <property type="entry name" value="CA"/>
    <property type="match status" value="6"/>
</dbReference>
<comment type="subcellular location">
    <subcellularLocation>
        <location evidence="2">Cell membrane</location>
        <topology evidence="2">Single-pass type I membrane protein</topology>
    </subcellularLocation>
</comment>
<protein>
    <recommendedName>
        <fullName evidence="15">Cadherin domain-containing protein</fullName>
    </recommendedName>
</protein>
<feature type="region of interest" description="Disordered" evidence="13">
    <location>
        <begin position="833"/>
        <end position="884"/>
    </location>
</feature>
<evidence type="ECO:0000256" key="2">
    <source>
        <dbReference type="ARBA" id="ARBA00004251"/>
    </source>
</evidence>
<dbReference type="InterPro" id="IPR031904">
    <property type="entry name" value="Cadherin_CBD"/>
</dbReference>
<feature type="domain" description="Cadherin" evidence="15">
    <location>
        <begin position="455"/>
        <end position="564"/>
    </location>
</feature>
<keyword evidence="5" id="KW-0732">Signal</keyword>